<dbReference type="AlphaFoldDB" id="A0A0F9IY03"/>
<evidence type="ECO:0000313" key="1">
    <source>
        <dbReference type="EMBL" id="KKL98540.1"/>
    </source>
</evidence>
<protein>
    <submittedName>
        <fullName evidence="1">Uncharacterized protein</fullName>
    </submittedName>
</protein>
<organism evidence="1">
    <name type="scientific">marine sediment metagenome</name>
    <dbReference type="NCBI Taxonomy" id="412755"/>
    <lineage>
        <taxon>unclassified sequences</taxon>
        <taxon>metagenomes</taxon>
        <taxon>ecological metagenomes</taxon>
    </lineage>
</organism>
<gene>
    <name evidence="1" type="ORF">LCGC14_1823370</name>
</gene>
<comment type="caution">
    <text evidence="1">The sequence shown here is derived from an EMBL/GenBank/DDBJ whole genome shotgun (WGS) entry which is preliminary data.</text>
</comment>
<name>A0A0F9IY03_9ZZZZ</name>
<dbReference type="EMBL" id="LAZR01017892">
    <property type="protein sequence ID" value="KKL98540.1"/>
    <property type="molecule type" value="Genomic_DNA"/>
</dbReference>
<proteinExistence type="predicted"/>
<sequence>MFDKFRKHDEFEEYMLPTTSFRTTTLRDMNSDFIDELRCALKGSVNKYIENNKVPYIKVYNDEYEPDWEFRHKGELIYLEPHTITGWEHERVHLINTIQDGREWYNNIASVPVNKYSEDNYQFSNGNHRVNLCNLLDLPIPAFVR</sequence>
<reference evidence="1" key="1">
    <citation type="journal article" date="2015" name="Nature">
        <title>Complex archaea that bridge the gap between prokaryotes and eukaryotes.</title>
        <authorList>
            <person name="Spang A."/>
            <person name="Saw J.H."/>
            <person name="Jorgensen S.L."/>
            <person name="Zaremba-Niedzwiedzka K."/>
            <person name="Martijn J."/>
            <person name="Lind A.E."/>
            <person name="van Eijk R."/>
            <person name="Schleper C."/>
            <person name="Guy L."/>
            <person name="Ettema T.J."/>
        </authorList>
    </citation>
    <scope>NUCLEOTIDE SEQUENCE</scope>
</reference>
<accession>A0A0F9IY03</accession>